<feature type="domain" description="Alanyl-transfer RNA synthetases family profile" evidence="10">
    <location>
        <begin position="3"/>
        <end position="600"/>
    </location>
</feature>
<dbReference type="GO" id="GO:0006419">
    <property type="term" value="P:alanyl-tRNA aminoacylation"/>
    <property type="evidence" value="ECO:0007669"/>
    <property type="project" value="InterPro"/>
</dbReference>
<accession>A0A1F7I835</accession>
<evidence type="ECO:0000313" key="13">
    <source>
        <dbReference type="Proteomes" id="UP000179270"/>
    </source>
</evidence>
<dbReference type="Gene3D" id="3.30.980.10">
    <property type="entry name" value="Threonyl-trna Synthetase, Chain A, domain 2"/>
    <property type="match status" value="1"/>
</dbReference>
<dbReference type="InterPro" id="IPR018162">
    <property type="entry name" value="Ala-tRNA-ligase_IIc_anticod-bd"/>
</dbReference>
<dbReference type="GO" id="GO:0005737">
    <property type="term" value="C:cytoplasm"/>
    <property type="evidence" value="ECO:0007669"/>
    <property type="project" value="InterPro"/>
</dbReference>
<proteinExistence type="inferred from homology"/>
<dbReference type="GO" id="GO:0004813">
    <property type="term" value="F:alanine-tRNA ligase activity"/>
    <property type="evidence" value="ECO:0007669"/>
    <property type="project" value="UniProtKB-EC"/>
</dbReference>
<evidence type="ECO:0000256" key="4">
    <source>
        <dbReference type="ARBA" id="ARBA00022598"/>
    </source>
</evidence>
<dbReference type="InterPro" id="IPR002318">
    <property type="entry name" value="Ala-tRNA-lgiase_IIc"/>
</dbReference>
<keyword evidence="4" id="KW-0436">Ligase</keyword>
<comment type="similarity">
    <text evidence="1">Belongs to the class-II aminoacyl-tRNA synthetase family.</text>
</comment>
<dbReference type="InterPro" id="IPR006195">
    <property type="entry name" value="aa-tRNA-synth_II"/>
</dbReference>
<dbReference type="Gene3D" id="3.30.930.10">
    <property type="entry name" value="Bira Bifunctional Protein, Domain 2"/>
    <property type="match status" value="1"/>
</dbReference>
<dbReference type="FunFam" id="3.30.980.10:FF:000004">
    <property type="entry name" value="Alanine--tRNA ligase, cytoplasmic"/>
    <property type="match status" value="1"/>
</dbReference>
<evidence type="ECO:0000256" key="7">
    <source>
        <dbReference type="ARBA" id="ARBA00022884"/>
    </source>
</evidence>
<feature type="domain" description="Aminoacyl-transfer RNA synthetases class-II family profile" evidence="11">
    <location>
        <begin position="61"/>
        <end position="263"/>
    </location>
</feature>
<protein>
    <recommendedName>
        <fullName evidence="2">alanine--tRNA ligase</fullName>
        <ecNumber evidence="2">6.1.1.7</ecNumber>
    </recommendedName>
</protein>
<keyword evidence="8" id="KW-0648">Protein biosynthesis</keyword>
<dbReference type="EMBL" id="MGAF01000048">
    <property type="protein sequence ID" value="OGK39525.1"/>
    <property type="molecule type" value="Genomic_DNA"/>
</dbReference>
<dbReference type="InterPro" id="IPR018164">
    <property type="entry name" value="Ala-tRNA-synth_IIc_N"/>
</dbReference>
<dbReference type="InterPro" id="IPR018165">
    <property type="entry name" value="Ala-tRNA-synth_IIc_core"/>
</dbReference>
<comment type="caution">
    <text evidence="12">The sequence shown here is derived from an EMBL/GenBank/DDBJ whole genome shotgun (WGS) entry which is preliminary data.</text>
</comment>
<dbReference type="InterPro" id="IPR018163">
    <property type="entry name" value="Thr/Ala-tRNA-synth_IIc_edit"/>
</dbReference>
<dbReference type="SUPFAM" id="SSF55186">
    <property type="entry name" value="ThrRS/AlaRS common domain"/>
    <property type="match status" value="1"/>
</dbReference>
<evidence type="ECO:0000256" key="6">
    <source>
        <dbReference type="ARBA" id="ARBA00022840"/>
    </source>
</evidence>
<keyword evidence="6" id="KW-0067">ATP-binding</keyword>
<dbReference type="NCBIfam" id="NF002436">
    <property type="entry name" value="PRK01584.1"/>
    <property type="match status" value="1"/>
</dbReference>
<evidence type="ECO:0000256" key="9">
    <source>
        <dbReference type="ARBA" id="ARBA00023146"/>
    </source>
</evidence>
<dbReference type="InterPro" id="IPR045864">
    <property type="entry name" value="aa-tRNA-synth_II/BPL/LPL"/>
</dbReference>
<dbReference type="Pfam" id="PF07973">
    <property type="entry name" value="tRNA_SAD"/>
    <property type="match status" value="1"/>
</dbReference>
<dbReference type="STRING" id="1802055.A3A74_00720"/>
<dbReference type="SUPFAM" id="SSF101353">
    <property type="entry name" value="Putative anticodon-binding domain of alanyl-tRNA synthetase (AlaRS)"/>
    <property type="match status" value="1"/>
</dbReference>
<reference evidence="12 13" key="1">
    <citation type="journal article" date="2016" name="Nat. Commun.">
        <title>Thousands of microbial genomes shed light on interconnected biogeochemical processes in an aquifer system.</title>
        <authorList>
            <person name="Anantharaman K."/>
            <person name="Brown C.T."/>
            <person name="Hug L.A."/>
            <person name="Sharon I."/>
            <person name="Castelle C.J."/>
            <person name="Probst A.J."/>
            <person name="Thomas B.C."/>
            <person name="Singh A."/>
            <person name="Wilkins M.J."/>
            <person name="Karaoz U."/>
            <person name="Brodie E.L."/>
            <person name="Williams K.H."/>
            <person name="Hubbard S.S."/>
            <person name="Banfield J.F."/>
        </authorList>
    </citation>
    <scope>NUCLEOTIDE SEQUENCE [LARGE SCALE GENOMIC DNA]</scope>
</reference>
<keyword evidence="3" id="KW-0820">tRNA-binding</keyword>
<evidence type="ECO:0000256" key="3">
    <source>
        <dbReference type="ARBA" id="ARBA00022555"/>
    </source>
</evidence>
<dbReference type="Pfam" id="PF01411">
    <property type="entry name" value="tRNA-synt_2c"/>
    <property type="match status" value="1"/>
</dbReference>
<dbReference type="SMART" id="SM00863">
    <property type="entry name" value="tRNA_SAD"/>
    <property type="match status" value="1"/>
</dbReference>
<dbReference type="Gene3D" id="3.30.54.20">
    <property type="match status" value="1"/>
</dbReference>
<keyword evidence="5" id="KW-0547">Nucleotide-binding</keyword>
<dbReference type="EC" id="6.1.1.7" evidence="2"/>
<evidence type="ECO:0000256" key="8">
    <source>
        <dbReference type="ARBA" id="ARBA00022917"/>
    </source>
</evidence>
<evidence type="ECO:0000259" key="10">
    <source>
        <dbReference type="PROSITE" id="PS50860"/>
    </source>
</evidence>
<evidence type="ECO:0000259" key="11">
    <source>
        <dbReference type="PROSITE" id="PS50862"/>
    </source>
</evidence>
<name>A0A1F7I835_9BACT</name>
<dbReference type="GO" id="GO:0002161">
    <property type="term" value="F:aminoacyl-tRNA deacylase activity"/>
    <property type="evidence" value="ECO:0007669"/>
    <property type="project" value="TreeGrafter"/>
</dbReference>
<dbReference type="CDD" id="cd00673">
    <property type="entry name" value="AlaRS_core"/>
    <property type="match status" value="1"/>
</dbReference>
<organism evidence="12 13">
    <name type="scientific">Candidatus Roizmanbacteria bacterium RIFCSPLOWO2_01_FULL_35_13</name>
    <dbReference type="NCBI Taxonomy" id="1802055"/>
    <lineage>
        <taxon>Bacteria</taxon>
        <taxon>Candidatus Roizmaniibacteriota</taxon>
    </lineage>
</organism>
<sequence length="600" mass="69060">MLITHLQLRKLFSKFWEKKGHKLVPPIPLVPKEDPTTLFTGSGMQQLVPNLLGEPHPLGKRLYNIQPAVRAQDVDEVGDNRHTTIFEMMGNWSLGDYFKQEQLEWCWNFFTKDLEIQKNKIYISIFAGTKTVPRDSESATIWKKLGVAENHIFFYGPEKNWWSRAGIPENMPAGEPGGPNSEVFYEFSNMTHNPKFGSKCHPNCDCGRFMEFGNSVFMQYKKEKDGSLSELPKKNVDFGGGLERILAVLMSSPDMFKIDVLLPIIKFSEDLSHTKYKSDENTTRTMRILADHMRSAALIAADGVLPSNKDQGYFLRRLLRKMIRYGKNLGIENNISTSLLPSIVGIFKSVYPQIEKKQTAVQNIFKLEESKFRVTLENARLSVEKAIKKSSNNWAQTAFDLFQSTGYHPELFLEDLKEKNIEIDKRKFNQTYKLIFEKHQNISKKGVDKKFKGGLADTKGQTIKYHTATHLLHQSLFAVLGNDVRQEGSNITTERLRFDFSSSRKPEKKDLEKATKIINQKIKEKLPVEFKIIPKKEALKIGARSFFKEKYPDMVKVYFVGKYSKEFCGGPHVKNTKEIGKLEIFKFEKIGSNLYRIYAR</sequence>
<gene>
    <name evidence="12" type="ORF">A3A74_00720</name>
</gene>
<keyword evidence="9" id="KW-0030">Aminoacyl-tRNA synthetase</keyword>
<dbReference type="PANTHER" id="PTHR11777:SF9">
    <property type="entry name" value="ALANINE--TRNA LIGASE, CYTOPLASMIC"/>
    <property type="match status" value="1"/>
</dbReference>
<dbReference type="Proteomes" id="UP000179270">
    <property type="component" value="Unassembled WGS sequence"/>
</dbReference>
<evidence type="ECO:0000256" key="1">
    <source>
        <dbReference type="ARBA" id="ARBA00008226"/>
    </source>
</evidence>
<dbReference type="GO" id="GO:0000049">
    <property type="term" value="F:tRNA binding"/>
    <property type="evidence" value="ECO:0007669"/>
    <property type="project" value="UniProtKB-KW"/>
</dbReference>
<dbReference type="PANTHER" id="PTHR11777">
    <property type="entry name" value="ALANYL-TRNA SYNTHETASE"/>
    <property type="match status" value="1"/>
</dbReference>
<dbReference type="PROSITE" id="PS50860">
    <property type="entry name" value="AA_TRNA_LIGASE_II_ALA"/>
    <property type="match status" value="1"/>
</dbReference>
<evidence type="ECO:0000256" key="5">
    <source>
        <dbReference type="ARBA" id="ARBA00022741"/>
    </source>
</evidence>
<dbReference type="GO" id="GO:0005524">
    <property type="term" value="F:ATP binding"/>
    <property type="evidence" value="ECO:0007669"/>
    <property type="project" value="UniProtKB-KW"/>
</dbReference>
<evidence type="ECO:0000256" key="2">
    <source>
        <dbReference type="ARBA" id="ARBA00013168"/>
    </source>
</evidence>
<dbReference type="AlphaFoldDB" id="A0A1F7I835"/>
<dbReference type="InterPro" id="IPR050058">
    <property type="entry name" value="Ala-tRNA_ligase"/>
</dbReference>
<dbReference type="PROSITE" id="PS50862">
    <property type="entry name" value="AA_TRNA_LIGASE_II"/>
    <property type="match status" value="1"/>
</dbReference>
<dbReference type="PRINTS" id="PR00980">
    <property type="entry name" value="TRNASYNTHALA"/>
</dbReference>
<evidence type="ECO:0000313" key="12">
    <source>
        <dbReference type="EMBL" id="OGK39525.1"/>
    </source>
</evidence>
<dbReference type="SUPFAM" id="SSF55681">
    <property type="entry name" value="Class II aaRS and biotin synthetases"/>
    <property type="match status" value="1"/>
</dbReference>
<dbReference type="InterPro" id="IPR012947">
    <property type="entry name" value="tRNA_SAD"/>
</dbReference>
<keyword evidence="7" id="KW-0694">RNA-binding</keyword>